<dbReference type="InterPro" id="IPR016059">
    <property type="entry name" value="DNA_ligase_ATP-dep_CS"/>
</dbReference>
<feature type="domain" description="ATP-dependent DNA ligase family profile" evidence="3">
    <location>
        <begin position="104"/>
        <end position="194"/>
    </location>
</feature>
<dbReference type="Gene3D" id="3.30.1490.70">
    <property type="match status" value="1"/>
</dbReference>
<proteinExistence type="inferred from homology"/>
<reference evidence="4 5" key="1">
    <citation type="submission" date="2024-01" db="EMBL/GenBank/DDBJ databases">
        <title>The diversity of rhizobia nodulating Mimosa spp. in eleven states of Brazil covering several biomes is determined by host plant, location, and edaphic factors.</title>
        <authorList>
            <person name="Rouws L."/>
            <person name="Barauna A."/>
            <person name="Beukes C."/>
            <person name="De Faria S.M."/>
            <person name="Gross E."/>
            <person name="Dos Reis Junior F.B."/>
            <person name="Simon M."/>
            <person name="Maluk M."/>
            <person name="Odee D.W."/>
            <person name="Kenicer G."/>
            <person name="Young J.P.W."/>
            <person name="Reis V.M."/>
            <person name="Zilli J."/>
            <person name="James E.K."/>
        </authorList>
    </citation>
    <scope>NUCLEOTIDE SEQUENCE [LARGE SCALE GENOMIC DNA]</scope>
    <source>
        <strain evidence="4 5">JPY77</strain>
    </source>
</reference>
<dbReference type="PROSITE" id="PS00333">
    <property type="entry name" value="DNA_LIGASE_A2"/>
    <property type="match status" value="1"/>
</dbReference>
<comment type="caution">
    <text evidence="4">The sequence shown here is derived from an EMBL/GenBank/DDBJ whole genome shotgun (WGS) entry which is preliminary data.</text>
</comment>
<dbReference type="Gene3D" id="3.30.470.30">
    <property type="entry name" value="DNA ligase/mRNA capping enzyme"/>
    <property type="match status" value="1"/>
</dbReference>
<keyword evidence="2 4" id="KW-0436">Ligase</keyword>
<organism evidence="4 5">
    <name type="scientific">Paraburkholderia sabiae</name>
    <dbReference type="NCBI Taxonomy" id="273251"/>
    <lineage>
        <taxon>Bacteria</taxon>
        <taxon>Pseudomonadati</taxon>
        <taxon>Pseudomonadota</taxon>
        <taxon>Betaproteobacteria</taxon>
        <taxon>Burkholderiales</taxon>
        <taxon>Burkholderiaceae</taxon>
        <taxon>Paraburkholderia</taxon>
    </lineage>
</organism>
<protein>
    <submittedName>
        <fullName evidence="4">DNA ligase</fullName>
    </submittedName>
</protein>
<comment type="similarity">
    <text evidence="1">Belongs to the ATP-dependent DNA ligase family.</text>
</comment>
<evidence type="ECO:0000313" key="5">
    <source>
        <dbReference type="Proteomes" id="UP001494588"/>
    </source>
</evidence>
<dbReference type="Pfam" id="PF01068">
    <property type="entry name" value="DNA_ligase_A_M"/>
    <property type="match status" value="1"/>
</dbReference>
<dbReference type="PROSITE" id="PS50160">
    <property type="entry name" value="DNA_LIGASE_A3"/>
    <property type="match status" value="1"/>
</dbReference>
<dbReference type="GO" id="GO:0016874">
    <property type="term" value="F:ligase activity"/>
    <property type="evidence" value="ECO:0007669"/>
    <property type="project" value="UniProtKB-KW"/>
</dbReference>
<dbReference type="InterPro" id="IPR050191">
    <property type="entry name" value="ATP-dep_DNA_ligase"/>
</dbReference>
<evidence type="ECO:0000259" key="3">
    <source>
        <dbReference type="PROSITE" id="PS50160"/>
    </source>
</evidence>
<dbReference type="SUPFAM" id="SSF56091">
    <property type="entry name" value="DNA ligase/mRNA capping enzyme, catalytic domain"/>
    <property type="match status" value="1"/>
</dbReference>
<gene>
    <name evidence="4" type="ORF">V4C55_27370</name>
</gene>
<name>A0ABU9QJ46_9BURK</name>
<evidence type="ECO:0000256" key="2">
    <source>
        <dbReference type="ARBA" id="ARBA00022598"/>
    </source>
</evidence>
<accession>A0ABU9QJ46</accession>
<keyword evidence="5" id="KW-1185">Reference proteome</keyword>
<evidence type="ECO:0000256" key="1">
    <source>
        <dbReference type="ARBA" id="ARBA00007572"/>
    </source>
</evidence>
<dbReference type="InterPro" id="IPR012310">
    <property type="entry name" value="DNA_ligase_ATP-dep_cent"/>
</dbReference>
<dbReference type="EMBL" id="JAZHGC010000026">
    <property type="protein sequence ID" value="MEM5289446.1"/>
    <property type="molecule type" value="Genomic_DNA"/>
</dbReference>
<dbReference type="Proteomes" id="UP001494588">
    <property type="component" value="Unassembled WGS sequence"/>
</dbReference>
<sequence length="212" mass="23943">MDATDLMHSTLRKRPFSDRDWLYEWKLDGFRCLVRKSRERGVDLISREGNLFNVSFPEVIEAVAAVPGDFVWDAELAVGAARGSESFASLQQRARTTSLRSVPAAARRCPARLYVFDMMIADGVDQRALPLADRKSCLRDAFDDTPTLVYVPDVEGVGELVFEQVLLHDFEGMVAKRKASPYTRGRSLNWIKVKNAQYSRPEALGFGRKKPE</sequence>
<dbReference type="PANTHER" id="PTHR45674:SF4">
    <property type="entry name" value="DNA LIGASE 1"/>
    <property type="match status" value="1"/>
</dbReference>
<dbReference type="RefSeq" id="WP_233472056.1">
    <property type="nucleotide sequence ID" value="NZ_CAJHCS010000028.1"/>
</dbReference>
<evidence type="ECO:0000313" key="4">
    <source>
        <dbReference type="EMBL" id="MEM5289446.1"/>
    </source>
</evidence>
<dbReference type="PANTHER" id="PTHR45674">
    <property type="entry name" value="DNA LIGASE 1/3 FAMILY MEMBER"/>
    <property type="match status" value="1"/>
</dbReference>